<name>A0A2V3U2T1_9HYPH</name>
<reference evidence="2 3" key="1">
    <citation type="submission" date="2018-05" db="EMBL/GenBank/DDBJ databases">
        <title>Genomic Encyclopedia of Type Strains, Phase IV (KMG-IV): sequencing the most valuable type-strain genomes for metagenomic binning, comparative biology and taxonomic classification.</title>
        <authorList>
            <person name="Goeker M."/>
        </authorList>
    </citation>
    <scope>NUCLEOTIDE SEQUENCE [LARGE SCALE GENOMIC DNA]</scope>
    <source>
        <strain evidence="2 3">DSM 6462</strain>
    </source>
</reference>
<evidence type="ECO:0000313" key="3">
    <source>
        <dbReference type="Proteomes" id="UP000248021"/>
    </source>
</evidence>
<keyword evidence="3" id="KW-1185">Reference proteome</keyword>
<organism evidence="2 3">
    <name type="scientific">Chelatococcus asaccharovorans</name>
    <dbReference type="NCBI Taxonomy" id="28210"/>
    <lineage>
        <taxon>Bacteria</taxon>
        <taxon>Pseudomonadati</taxon>
        <taxon>Pseudomonadota</taxon>
        <taxon>Alphaproteobacteria</taxon>
        <taxon>Hyphomicrobiales</taxon>
        <taxon>Chelatococcaceae</taxon>
        <taxon>Chelatococcus</taxon>
    </lineage>
</organism>
<evidence type="ECO:0000313" key="2">
    <source>
        <dbReference type="EMBL" id="PXW56350.1"/>
    </source>
</evidence>
<protein>
    <submittedName>
        <fullName evidence="2">Uncharacterized protein</fullName>
    </submittedName>
</protein>
<sequence>MRVAVNNPSFTQNLNTLPSTRKLPGKATFDTRSGAHHLGHAIDCCVTILDAMETGNLVDVRPVRGKASAIPKRLEAVIRLTKNDK</sequence>
<dbReference type="RefSeq" id="WP_146227406.1">
    <property type="nucleotide sequence ID" value="NZ_JAHBRY010000001.1"/>
</dbReference>
<feature type="compositionally biased region" description="Polar residues" evidence="1">
    <location>
        <begin position="1"/>
        <end position="19"/>
    </location>
</feature>
<dbReference type="AlphaFoldDB" id="A0A2V3U2T1"/>
<dbReference type="Proteomes" id="UP000248021">
    <property type="component" value="Unassembled WGS sequence"/>
</dbReference>
<proteinExistence type="predicted"/>
<dbReference type="EMBL" id="QJJK01000008">
    <property type="protein sequence ID" value="PXW56350.1"/>
    <property type="molecule type" value="Genomic_DNA"/>
</dbReference>
<accession>A0A2V3U2T1</accession>
<comment type="caution">
    <text evidence="2">The sequence shown here is derived from an EMBL/GenBank/DDBJ whole genome shotgun (WGS) entry which is preliminary data.</text>
</comment>
<dbReference type="OrthoDB" id="4569478at2"/>
<gene>
    <name evidence="2" type="ORF">C7450_108100</name>
</gene>
<evidence type="ECO:0000256" key="1">
    <source>
        <dbReference type="SAM" id="MobiDB-lite"/>
    </source>
</evidence>
<feature type="region of interest" description="Disordered" evidence="1">
    <location>
        <begin position="1"/>
        <end position="25"/>
    </location>
</feature>